<dbReference type="EMBL" id="BOMV01000006">
    <property type="protein sequence ID" value="GIE93275.1"/>
    <property type="molecule type" value="Genomic_DNA"/>
</dbReference>
<dbReference type="InterPro" id="IPR008977">
    <property type="entry name" value="PHM/PNGase_F_dom_sf"/>
</dbReference>
<accession>A0A919MV56</accession>
<evidence type="ECO:0000256" key="2">
    <source>
        <dbReference type="SAM" id="MobiDB-lite"/>
    </source>
</evidence>
<sequence>MRAMRSVLGSTALGITAVLLVAACGGTPAPAPEPVAAQPGAPQPAAPSLHGSHSGPPPVASPLREHERFVDITMPRSYKPAAPHGGTDEYRCFLVDPGLTTPAFLTGSLFRPQNAAIVHHAIFYRLNPDQAGDAETLDAQTPGDGWTCFGDTGLSGQTAWVAHWAPGAAETLMPAGFGFEMAPGSKLVMQVHYNLLGLDAQAETADRSGMQMRLADGTAPLRPLETELAVAPIELPCEPGGTGPLCDRAAAVADVEKRFGPQSRGFVEQLQQRCNPVPGPTQHCDRPVGRPGTIHLAGGHMHLLGRSIKVEVNPGTPQAQTVVDVPEYNFDNQALTPLAKPVAVDRGDTIRVTCTHDATLRKKLPQLKTLPSRYVVWGEGTSDEMCLGVMVFAPKV</sequence>
<feature type="domain" description="Copper type II ascorbate-dependent monooxygenase C-terminal" evidence="4">
    <location>
        <begin position="299"/>
        <end position="395"/>
    </location>
</feature>
<dbReference type="GO" id="GO:0005507">
    <property type="term" value="F:copper ion binding"/>
    <property type="evidence" value="ECO:0007669"/>
    <property type="project" value="InterPro"/>
</dbReference>
<comment type="caution">
    <text evidence="5">The sequence shown here is derived from an EMBL/GenBank/DDBJ whole genome shotgun (WGS) entry which is preliminary data.</text>
</comment>
<proteinExistence type="predicted"/>
<dbReference type="SUPFAM" id="SSF49742">
    <property type="entry name" value="PHM/PNGase F"/>
    <property type="match status" value="2"/>
</dbReference>
<protein>
    <recommendedName>
        <fullName evidence="4">Copper type II ascorbate-dependent monooxygenase C-terminal domain-containing protein</fullName>
    </recommendedName>
</protein>
<name>A0A919MV56_9ACTN</name>
<evidence type="ECO:0000256" key="1">
    <source>
        <dbReference type="ARBA" id="ARBA00023157"/>
    </source>
</evidence>
<evidence type="ECO:0000313" key="6">
    <source>
        <dbReference type="Proteomes" id="UP000636960"/>
    </source>
</evidence>
<feature type="chain" id="PRO_5037663693" description="Copper type II ascorbate-dependent monooxygenase C-terminal domain-containing protein" evidence="3">
    <location>
        <begin position="32"/>
        <end position="396"/>
    </location>
</feature>
<dbReference type="InterPro" id="IPR000945">
    <property type="entry name" value="DBH-like"/>
</dbReference>
<keyword evidence="1" id="KW-1015">Disulfide bond</keyword>
<organism evidence="5 6">
    <name type="scientific">Paractinoplanes rishiriensis</name>
    <dbReference type="NCBI Taxonomy" id="1050105"/>
    <lineage>
        <taxon>Bacteria</taxon>
        <taxon>Bacillati</taxon>
        <taxon>Actinomycetota</taxon>
        <taxon>Actinomycetes</taxon>
        <taxon>Micromonosporales</taxon>
        <taxon>Micromonosporaceae</taxon>
        <taxon>Paractinoplanes</taxon>
    </lineage>
</organism>
<dbReference type="GO" id="GO:0004500">
    <property type="term" value="F:dopamine beta-monooxygenase activity"/>
    <property type="evidence" value="ECO:0007669"/>
    <property type="project" value="InterPro"/>
</dbReference>
<dbReference type="Proteomes" id="UP000636960">
    <property type="component" value="Unassembled WGS sequence"/>
</dbReference>
<evidence type="ECO:0000313" key="5">
    <source>
        <dbReference type="EMBL" id="GIE93275.1"/>
    </source>
</evidence>
<evidence type="ECO:0000259" key="4">
    <source>
        <dbReference type="Pfam" id="PF03712"/>
    </source>
</evidence>
<keyword evidence="6" id="KW-1185">Reference proteome</keyword>
<dbReference type="Gene3D" id="2.60.120.310">
    <property type="entry name" value="Copper type II, ascorbate-dependent monooxygenase, N-terminal domain"/>
    <property type="match status" value="1"/>
</dbReference>
<dbReference type="AlphaFoldDB" id="A0A919MV56"/>
<dbReference type="InterPro" id="IPR024548">
    <property type="entry name" value="Cu2_monoox_C"/>
</dbReference>
<feature type="region of interest" description="Disordered" evidence="2">
    <location>
        <begin position="31"/>
        <end position="62"/>
    </location>
</feature>
<dbReference type="InterPro" id="IPR036939">
    <property type="entry name" value="Cu2_ascorb_mOase_N_sf"/>
</dbReference>
<dbReference type="PANTHER" id="PTHR10157">
    <property type="entry name" value="DOPAMINE BETA HYDROXYLASE RELATED"/>
    <property type="match status" value="1"/>
</dbReference>
<keyword evidence="3" id="KW-0732">Signal</keyword>
<dbReference type="PROSITE" id="PS51257">
    <property type="entry name" value="PROKAR_LIPOPROTEIN"/>
    <property type="match status" value="1"/>
</dbReference>
<feature type="signal peptide" evidence="3">
    <location>
        <begin position="1"/>
        <end position="31"/>
    </location>
</feature>
<dbReference type="InterPro" id="IPR014784">
    <property type="entry name" value="Cu2_ascorb_mOase-like_C"/>
</dbReference>
<dbReference type="Gene3D" id="2.60.120.230">
    <property type="match status" value="1"/>
</dbReference>
<dbReference type="PANTHER" id="PTHR10157:SF23">
    <property type="entry name" value="MOXD1 HOMOLOG 1"/>
    <property type="match status" value="1"/>
</dbReference>
<reference evidence="5" key="1">
    <citation type="submission" date="2021-01" db="EMBL/GenBank/DDBJ databases">
        <title>Whole genome shotgun sequence of Actinoplanes rishiriensis NBRC 108556.</title>
        <authorList>
            <person name="Komaki H."/>
            <person name="Tamura T."/>
        </authorList>
    </citation>
    <scope>NUCLEOTIDE SEQUENCE</scope>
    <source>
        <strain evidence="5">NBRC 108556</strain>
    </source>
</reference>
<gene>
    <name evidence="5" type="ORF">Ari01nite_07400</name>
</gene>
<evidence type="ECO:0000256" key="3">
    <source>
        <dbReference type="SAM" id="SignalP"/>
    </source>
</evidence>
<dbReference type="Pfam" id="PF03712">
    <property type="entry name" value="Cu2_monoox_C"/>
    <property type="match status" value="1"/>
</dbReference>